<dbReference type="Gene3D" id="3.90.820.10">
    <property type="entry name" value="Structural Genomics, Unknown Function 30-nov-00 1gh9 Mol_id"/>
    <property type="match status" value="1"/>
</dbReference>
<dbReference type="InterPro" id="IPR005153">
    <property type="entry name" value="MbtH-like_dom"/>
</dbReference>
<name>A0A085U3C8_YERRU</name>
<dbReference type="Proteomes" id="UP000255169">
    <property type="component" value="Unassembled WGS sequence"/>
</dbReference>
<dbReference type="PANTHER" id="PTHR38444">
    <property type="entry name" value="ENTEROBACTIN BIOSYNTHESIS PROTEIN YBDZ"/>
    <property type="match status" value="1"/>
</dbReference>
<dbReference type="InterPro" id="IPR038020">
    <property type="entry name" value="MbtH-like_sf"/>
</dbReference>
<dbReference type="OrthoDB" id="7584480at2"/>
<sequence>MINENQVNPFDDETIPFLVLINEQRQYSLWPEFSAIPAGWESVFGPALRESCVRYLEMNWTDMRPLSLINAQSE</sequence>
<dbReference type="EMBL" id="UHJG01000001">
    <property type="protein sequence ID" value="SUQ01322.1"/>
    <property type="molecule type" value="Genomic_DNA"/>
</dbReference>
<reference evidence="3 4" key="2">
    <citation type="submission" date="2018-06" db="EMBL/GenBank/DDBJ databases">
        <authorList>
            <consortium name="Pathogen Informatics"/>
            <person name="Doyle S."/>
        </authorList>
    </citation>
    <scope>NUCLEOTIDE SEQUENCE [LARGE SCALE GENOMIC DNA]</scope>
    <source>
        <strain evidence="3 4">NCTC10476</strain>
    </source>
</reference>
<dbReference type="KEGG" id="yru:BD65_1349"/>
<dbReference type="EMBL" id="LN681231">
    <property type="protein sequence ID" value="CEK28775.1"/>
    <property type="molecule type" value="Genomic_DNA"/>
</dbReference>
<evidence type="ECO:0000313" key="2">
    <source>
        <dbReference type="EMBL" id="CEK28775.1"/>
    </source>
</evidence>
<gene>
    <name evidence="3" type="primary">mbtH</name>
    <name evidence="2" type="ORF">CSF007_15260</name>
    <name evidence="3" type="ORF">NCTC10476_02673</name>
</gene>
<dbReference type="RefSeq" id="WP_038244851.1">
    <property type="nucleotide sequence ID" value="NZ_CABIHR010000006.1"/>
</dbReference>
<dbReference type="SUPFAM" id="SSF160582">
    <property type="entry name" value="MbtH-like"/>
    <property type="match status" value="1"/>
</dbReference>
<dbReference type="AlphaFoldDB" id="A0A085U3C8"/>
<reference evidence="2" key="1">
    <citation type="journal article" date="2015" name="Genome Announc.">
        <title>Complete Genome Sequence of Yersinia ruckeri Strain CSF007-82, Etiologic Agent of Red Mouth Disease in Salmonid Fish.</title>
        <authorList>
            <person name="Nelson M.C."/>
            <person name="LaPatra S.E."/>
            <person name="Welch T.J."/>
            <person name="Graf J."/>
        </authorList>
    </citation>
    <scope>NUCLEOTIDE SEQUENCE</scope>
    <source>
        <strain evidence="2">CSF007-82</strain>
    </source>
</reference>
<feature type="domain" description="MbtH-like" evidence="1">
    <location>
        <begin position="8"/>
        <end position="58"/>
    </location>
</feature>
<dbReference type="KEGG" id="yrb:UGYR_07470"/>
<dbReference type="SMART" id="SM00923">
    <property type="entry name" value="MbtH"/>
    <property type="match status" value="1"/>
</dbReference>
<dbReference type="Pfam" id="PF03621">
    <property type="entry name" value="MbtH"/>
    <property type="match status" value="1"/>
</dbReference>
<evidence type="ECO:0000259" key="1">
    <source>
        <dbReference type="SMART" id="SM00923"/>
    </source>
</evidence>
<evidence type="ECO:0000313" key="4">
    <source>
        <dbReference type="Proteomes" id="UP000255169"/>
    </source>
</evidence>
<organism evidence="2">
    <name type="scientific">Yersinia ruckeri</name>
    <dbReference type="NCBI Taxonomy" id="29486"/>
    <lineage>
        <taxon>Bacteria</taxon>
        <taxon>Pseudomonadati</taxon>
        <taxon>Pseudomonadota</taxon>
        <taxon>Gammaproteobacteria</taxon>
        <taxon>Enterobacterales</taxon>
        <taxon>Yersiniaceae</taxon>
        <taxon>Yersinia</taxon>
    </lineage>
</organism>
<keyword evidence="4" id="KW-1185">Reference proteome</keyword>
<dbReference type="GO" id="GO:0019290">
    <property type="term" value="P:siderophore biosynthetic process"/>
    <property type="evidence" value="ECO:0007669"/>
    <property type="project" value="TreeGrafter"/>
</dbReference>
<proteinExistence type="predicted"/>
<dbReference type="PANTHER" id="PTHR38444:SF1">
    <property type="entry name" value="ENTEROBACTIN BIOSYNTHESIS PROTEIN YBDZ"/>
    <property type="match status" value="1"/>
</dbReference>
<dbReference type="eggNOG" id="COG3251">
    <property type="taxonomic scope" value="Bacteria"/>
</dbReference>
<evidence type="ECO:0000313" key="3">
    <source>
        <dbReference type="EMBL" id="SUQ01322.1"/>
    </source>
</evidence>
<dbReference type="GO" id="GO:0005829">
    <property type="term" value="C:cytosol"/>
    <property type="evidence" value="ECO:0007669"/>
    <property type="project" value="TreeGrafter"/>
</dbReference>
<dbReference type="GeneID" id="66880648"/>
<protein>
    <submittedName>
        <fullName evidence="2">Polymyxin synthetase PmxB</fullName>
    </submittedName>
</protein>
<dbReference type="PATRIC" id="fig|29486.44.peg.3088"/>
<dbReference type="InterPro" id="IPR037407">
    <property type="entry name" value="MLP_fam"/>
</dbReference>
<accession>A0A085U3C8</accession>
<dbReference type="STRING" id="29486.UGYR_07470"/>